<evidence type="ECO:0000256" key="3">
    <source>
        <dbReference type="ARBA" id="ARBA00022448"/>
    </source>
</evidence>
<dbReference type="AlphaFoldDB" id="A0A433RV92"/>
<evidence type="ECO:0000256" key="4">
    <source>
        <dbReference type="ARBA" id="ARBA00022475"/>
    </source>
</evidence>
<proteinExistence type="inferred from homology"/>
<dbReference type="GO" id="GO:0005524">
    <property type="term" value="F:ATP binding"/>
    <property type="evidence" value="ECO:0007669"/>
    <property type="project" value="UniProtKB-KW"/>
</dbReference>
<dbReference type="Proteomes" id="UP000288623">
    <property type="component" value="Unassembled WGS sequence"/>
</dbReference>
<dbReference type="OrthoDB" id="501320at2"/>
<evidence type="ECO:0000256" key="1">
    <source>
        <dbReference type="ARBA" id="ARBA00004202"/>
    </source>
</evidence>
<dbReference type="FunFam" id="3.40.50.300:FF:000224">
    <property type="entry name" value="Energy-coupling factor transporter ATP-binding protein EcfA"/>
    <property type="match status" value="1"/>
</dbReference>
<dbReference type="SUPFAM" id="SSF52540">
    <property type="entry name" value="P-loop containing nucleoside triphosphate hydrolases"/>
    <property type="match status" value="2"/>
</dbReference>
<dbReference type="CDD" id="cd03225">
    <property type="entry name" value="ABC_cobalt_CbiO_domain1"/>
    <property type="match status" value="2"/>
</dbReference>
<evidence type="ECO:0000256" key="2">
    <source>
        <dbReference type="ARBA" id="ARBA00005417"/>
    </source>
</evidence>
<dbReference type="PROSITE" id="PS00211">
    <property type="entry name" value="ABC_TRANSPORTER_1"/>
    <property type="match status" value="2"/>
</dbReference>
<dbReference type="GO" id="GO:0016887">
    <property type="term" value="F:ATP hydrolysis activity"/>
    <property type="evidence" value="ECO:0007669"/>
    <property type="project" value="InterPro"/>
</dbReference>
<dbReference type="GO" id="GO:0015087">
    <property type="term" value="F:cobalt ion transmembrane transporter activity"/>
    <property type="evidence" value="ECO:0007669"/>
    <property type="project" value="UniProtKB-ARBA"/>
</dbReference>
<dbReference type="GO" id="GO:0042626">
    <property type="term" value="F:ATPase-coupled transmembrane transporter activity"/>
    <property type="evidence" value="ECO:0007669"/>
    <property type="project" value="TreeGrafter"/>
</dbReference>
<keyword evidence="8" id="KW-0472">Membrane</keyword>
<keyword evidence="11" id="KW-1185">Reference proteome</keyword>
<name>A0A433RV92_9BACL</name>
<keyword evidence="4" id="KW-1003">Cell membrane</keyword>
<evidence type="ECO:0000256" key="8">
    <source>
        <dbReference type="ARBA" id="ARBA00023136"/>
    </source>
</evidence>
<feature type="domain" description="ABC transporter" evidence="9">
    <location>
        <begin position="4"/>
        <end position="242"/>
    </location>
</feature>
<feature type="domain" description="ABC transporter" evidence="9">
    <location>
        <begin position="295"/>
        <end position="530"/>
    </location>
</feature>
<gene>
    <name evidence="10" type="ORF">QI30_06305</name>
</gene>
<organism evidence="10 11">
    <name type="scientific">Candidatus Kurthia intestinigallinarum</name>
    <dbReference type="NCBI Taxonomy" id="1562256"/>
    <lineage>
        <taxon>Bacteria</taxon>
        <taxon>Bacillati</taxon>
        <taxon>Bacillota</taxon>
        <taxon>Bacilli</taxon>
        <taxon>Bacillales</taxon>
        <taxon>Caryophanaceae</taxon>
        <taxon>Kurthia</taxon>
    </lineage>
</organism>
<dbReference type="InterPro" id="IPR017871">
    <property type="entry name" value="ABC_transporter-like_CS"/>
</dbReference>
<dbReference type="InterPro" id="IPR050095">
    <property type="entry name" value="ECF_ABC_transporter_ATP-bd"/>
</dbReference>
<dbReference type="PANTHER" id="PTHR43553">
    <property type="entry name" value="HEAVY METAL TRANSPORTER"/>
    <property type="match status" value="1"/>
</dbReference>
<dbReference type="Pfam" id="PF00005">
    <property type="entry name" value="ABC_tran"/>
    <property type="match status" value="2"/>
</dbReference>
<evidence type="ECO:0000256" key="6">
    <source>
        <dbReference type="ARBA" id="ARBA00022840"/>
    </source>
</evidence>
<comment type="subcellular location">
    <subcellularLocation>
        <location evidence="1">Cell membrane</location>
        <topology evidence="1">Peripheral membrane protein</topology>
    </subcellularLocation>
</comment>
<dbReference type="EMBL" id="JTFC01000026">
    <property type="protein sequence ID" value="RUS57194.1"/>
    <property type="molecule type" value="Genomic_DNA"/>
</dbReference>
<sequence>MAFINFKDFDFTYPLAKRPALKQLNLAIEQGEFVVFCGVSGCGKTTLLKQLKQELAPHGERSGDIFLNNQALDSLTERERAEKIGYVLQNPENQLVTDKVWHELAFGLENLGVEPSTIRRRVAEMANFFGIQGLFHADTMHLSGGQKQLLNLASVMVMQPEVLILDEPTSQLDPIAATEFIQTLQKLNKELGLTILLVEHRLEEVYPLADRVVMLEQGEIIANGTPKAVASELQAIDREHPMLLGLPTPLRIHHALQLQDDAPLTIREGRAWLTKHFVQGTARMPNSAVSHDPILEVKKGWFRYEAKGHDILKEFDLTLERGEIFTLLGGNGSGKSTAMQVMAGLMPLYRGQVLLEGRVLKKYRQKELYRQFIGVLPQNPQTIFVAKTVRKEFEDLASIWTIPEAQKQAKIAAMVAQLGIEHVLEHHPFDLSGGEQQKVALAKVLLNEPKILLLDEPTKGMDGASKRVFAEILQQLKAQGLTIFIVTHDVEFSAEFADRAALFFDGNIVSVDDRVAFYSGNHFYTTATHRMSRHVVEHAITPSQLIQYYEEGVLVES</sequence>
<dbReference type="SMART" id="SM00382">
    <property type="entry name" value="AAA"/>
    <property type="match status" value="2"/>
</dbReference>
<reference evidence="10 11" key="1">
    <citation type="submission" date="2014-11" db="EMBL/GenBank/DDBJ databases">
        <title>Genome sequence and analysis of novel Kurthia sp.</title>
        <authorList>
            <person name="Lawson J.N."/>
            <person name="Gonzalez J.E."/>
            <person name="Rinauldi L."/>
            <person name="Xuan Z."/>
            <person name="Firman A."/>
            <person name="Shaddox L."/>
            <person name="Trudeau A."/>
            <person name="Shah S."/>
            <person name="Reiman D."/>
        </authorList>
    </citation>
    <scope>NUCLEOTIDE SEQUENCE [LARGE SCALE GENOMIC DNA]</scope>
    <source>
        <strain evidence="10 11">3B1D</strain>
    </source>
</reference>
<keyword evidence="3" id="KW-0813">Transport</keyword>
<dbReference type="Gene3D" id="3.40.50.300">
    <property type="entry name" value="P-loop containing nucleotide triphosphate hydrolases"/>
    <property type="match status" value="2"/>
</dbReference>
<evidence type="ECO:0000313" key="11">
    <source>
        <dbReference type="Proteomes" id="UP000288623"/>
    </source>
</evidence>
<comment type="caution">
    <text evidence="10">The sequence shown here is derived from an EMBL/GenBank/DDBJ whole genome shotgun (WGS) entry which is preliminary data.</text>
</comment>
<evidence type="ECO:0000256" key="7">
    <source>
        <dbReference type="ARBA" id="ARBA00022967"/>
    </source>
</evidence>
<evidence type="ECO:0000259" key="9">
    <source>
        <dbReference type="PROSITE" id="PS50893"/>
    </source>
</evidence>
<protein>
    <submittedName>
        <fullName evidence="10">Cobalt ABC transporter ATP-binding protein</fullName>
    </submittedName>
</protein>
<dbReference type="InterPro" id="IPR027417">
    <property type="entry name" value="P-loop_NTPase"/>
</dbReference>
<keyword evidence="7" id="KW-1278">Translocase</keyword>
<keyword evidence="5" id="KW-0547">Nucleotide-binding</keyword>
<dbReference type="InterPro" id="IPR003439">
    <property type="entry name" value="ABC_transporter-like_ATP-bd"/>
</dbReference>
<dbReference type="NCBIfam" id="NF010167">
    <property type="entry name" value="PRK13648.1"/>
    <property type="match status" value="2"/>
</dbReference>
<dbReference type="InterPro" id="IPR015856">
    <property type="entry name" value="ABC_transpr_CbiO/EcfA_su"/>
</dbReference>
<comment type="similarity">
    <text evidence="2">Belongs to the ABC transporter superfamily.</text>
</comment>
<accession>A0A433RV92</accession>
<dbReference type="RefSeq" id="WP_126990085.1">
    <property type="nucleotide sequence ID" value="NZ_JTFC01000026.1"/>
</dbReference>
<dbReference type="PROSITE" id="PS50893">
    <property type="entry name" value="ABC_TRANSPORTER_2"/>
    <property type="match status" value="2"/>
</dbReference>
<dbReference type="GO" id="GO:0043190">
    <property type="term" value="C:ATP-binding cassette (ABC) transporter complex"/>
    <property type="evidence" value="ECO:0007669"/>
    <property type="project" value="TreeGrafter"/>
</dbReference>
<keyword evidence="6 10" id="KW-0067">ATP-binding</keyword>
<dbReference type="InterPro" id="IPR003593">
    <property type="entry name" value="AAA+_ATPase"/>
</dbReference>
<evidence type="ECO:0000256" key="5">
    <source>
        <dbReference type="ARBA" id="ARBA00022741"/>
    </source>
</evidence>
<evidence type="ECO:0000313" key="10">
    <source>
        <dbReference type="EMBL" id="RUS57194.1"/>
    </source>
</evidence>